<dbReference type="OrthoDB" id="86160at2"/>
<dbReference type="EMBL" id="JMIR01000029">
    <property type="protein sequence ID" value="KEO81996.1"/>
    <property type="molecule type" value="Genomic_DNA"/>
</dbReference>
<keyword evidence="6" id="KW-1185">Reference proteome</keyword>
<dbReference type="PANTHER" id="PTHR30502">
    <property type="entry name" value="2-KETO-3-DEOXY-L-RHAMNONATE ALDOLASE"/>
    <property type="match status" value="1"/>
</dbReference>
<evidence type="ECO:0000313" key="5">
    <source>
        <dbReference type="EMBL" id="KEO81996.1"/>
    </source>
</evidence>
<evidence type="ECO:0000256" key="2">
    <source>
        <dbReference type="ARBA" id="ARBA00022723"/>
    </source>
</evidence>
<evidence type="ECO:0000313" key="6">
    <source>
        <dbReference type="Proteomes" id="UP000027931"/>
    </source>
</evidence>
<keyword evidence="3" id="KW-0456">Lyase</keyword>
<dbReference type="InterPro" id="IPR005000">
    <property type="entry name" value="Aldolase/citrate-lyase_domain"/>
</dbReference>
<comment type="similarity">
    <text evidence="1">Belongs to the HpcH/HpaI aldolase family.</text>
</comment>
<evidence type="ECO:0000259" key="4">
    <source>
        <dbReference type="Pfam" id="PF03328"/>
    </source>
</evidence>
<name>A0A074LIG0_9BACL</name>
<proteinExistence type="inferred from homology"/>
<dbReference type="InterPro" id="IPR040442">
    <property type="entry name" value="Pyrv_kinase-like_dom_sf"/>
</dbReference>
<dbReference type="STRING" id="1157490.EL26_17645"/>
<dbReference type="InterPro" id="IPR015813">
    <property type="entry name" value="Pyrv/PenolPyrv_kinase-like_dom"/>
</dbReference>
<feature type="domain" description="HpcH/HpaI aldolase/citrate lyase" evidence="4">
    <location>
        <begin position="15"/>
        <end position="213"/>
    </location>
</feature>
<dbReference type="GO" id="GO:0016832">
    <property type="term" value="F:aldehyde-lyase activity"/>
    <property type="evidence" value="ECO:0007669"/>
    <property type="project" value="TreeGrafter"/>
</dbReference>
<dbReference type="SUPFAM" id="SSF51621">
    <property type="entry name" value="Phosphoenolpyruvate/pyruvate domain"/>
    <property type="match status" value="1"/>
</dbReference>
<accession>A0A074LIG0</accession>
<dbReference type="PANTHER" id="PTHR30502:SF0">
    <property type="entry name" value="PHOSPHOENOLPYRUVATE CARBOXYLASE FAMILY PROTEIN"/>
    <property type="match status" value="1"/>
</dbReference>
<evidence type="ECO:0000256" key="1">
    <source>
        <dbReference type="ARBA" id="ARBA00005568"/>
    </source>
</evidence>
<dbReference type="Proteomes" id="UP000027931">
    <property type="component" value="Unassembled WGS sequence"/>
</dbReference>
<dbReference type="RefSeq" id="WP_052036508.1">
    <property type="nucleotide sequence ID" value="NZ_JMIR01000029.1"/>
</dbReference>
<reference evidence="5 6" key="1">
    <citation type="journal article" date="2013" name="Int. J. Syst. Evol. Microbiol.">
        <title>Tumebacillus flagellatus sp. nov., an alpha-amylase/pullulanase-producing bacterium isolated from cassava wastewater.</title>
        <authorList>
            <person name="Wang Q."/>
            <person name="Xie N."/>
            <person name="Qin Y."/>
            <person name="Shen N."/>
            <person name="Zhu J."/>
            <person name="Mi H."/>
            <person name="Huang R."/>
        </authorList>
    </citation>
    <scope>NUCLEOTIDE SEQUENCE [LARGE SCALE GENOMIC DNA]</scope>
    <source>
        <strain evidence="5 6">GST4</strain>
    </source>
</reference>
<evidence type="ECO:0000256" key="3">
    <source>
        <dbReference type="ARBA" id="ARBA00023239"/>
    </source>
</evidence>
<organism evidence="5 6">
    <name type="scientific">Tumebacillus flagellatus</name>
    <dbReference type="NCBI Taxonomy" id="1157490"/>
    <lineage>
        <taxon>Bacteria</taxon>
        <taxon>Bacillati</taxon>
        <taxon>Bacillota</taxon>
        <taxon>Bacilli</taxon>
        <taxon>Bacillales</taxon>
        <taxon>Alicyclobacillaceae</taxon>
        <taxon>Tumebacillus</taxon>
    </lineage>
</organism>
<dbReference type="InterPro" id="IPR050251">
    <property type="entry name" value="HpcH-HpaI_aldolase"/>
</dbReference>
<comment type="caution">
    <text evidence="5">The sequence shown here is derived from an EMBL/GenBank/DDBJ whole genome shotgun (WGS) entry which is preliminary data.</text>
</comment>
<dbReference type="GO" id="GO:0005737">
    <property type="term" value="C:cytoplasm"/>
    <property type="evidence" value="ECO:0007669"/>
    <property type="project" value="TreeGrafter"/>
</dbReference>
<gene>
    <name evidence="5" type="ORF">EL26_17645</name>
</gene>
<dbReference type="Gene3D" id="3.20.20.60">
    <property type="entry name" value="Phosphoenolpyruvate-binding domains"/>
    <property type="match status" value="1"/>
</dbReference>
<dbReference type="eggNOG" id="COG3836">
    <property type="taxonomic scope" value="Bacteria"/>
</dbReference>
<keyword evidence="2" id="KW-0479">Metal-binding</keyword>
<dbReference type="AlphaFoldDB" id="A0A074LIG0"/>
<sequence>MTLKEQIQAEANVYGTWLRIPHPNLVEILGRSGFDFLHIDMEHGPIGMHELDSMLLAAKATGIPAMVRVPQVEESIIGKALDLGATGVVVPRVNNAHDALEAVNAAFFAPLGQRGLGGACRANDFGKSSFQQFAEEANRQTVLALQIETKEAVERIDEILEVSADATDVYFIGPADLSQSLGVPGQFDNPLLIETIQWVTKRIQKRGKKVGIHLPNPALAPRFAELGIHYFTSSFDLGIVSEGAKLMLQKLKQQPQSRDTIQY</sequence>
<dbReference type="GO" id="GO:0046872">
    <property type="term" value="F:metal ion binding"/>
    <property type="evidence" value="ECO:0007669"/>
    <property type="project" value="UniProtKB-KW"/>
</dbReference>
<dbReference type="Pfam" id="PF03328">
    <property type="entry name" value="HpcH_HpaI"/>
    <property type="match status" value="1"/>
</dbReference>
<protein>
    <recommendedName>
        <fullName evidence="4">HpcH/HpaI aldolase/citrate lyase domain-containing protein</fullName>
    </recommendedName>
</protein>